<protein>
    <recommendedName>
        <fullName evidence="3">Lipoprotein</fullName>
    </recommendedName>
</protein>
<name>A0A154VN68_9PROT</name>
<dbReference type="EMBL" id="LPXN01000152">
    <property type="protein sequence ID" value="KZD02782.1"/>
    <property type="molecule type" value="Genomic_DNA"/>
</dbReference>
<evidence type="ECO:0000313" key="2">
    <source>
        <dbReference type="Proteomes" id="UP000076400"/>
    </source>
</evidence>
<dbReference type="STRING" id="580166.AUP43_13530"/>
<keyword evidence="2" id="KW-1185">Reference proteome</keyword>
<dbReference type="InterPro" id="IPR024409">
    <property type="entry name" value="DUF3833"/>
</dbReference>
<dbReference type="AlphaFoldDB" id="A0A154VN68"/>
<gene>
    <name evidence="1" type="ORF">AUP43_13530</name>
</gene>
<dbReference type="Pfam" id="PF12915">
    <property type="entry name" value="DUF3833"/>
    <property type="match status" value="1"/>
</dbReference>
<proteinExistence type="predicted"/>
<organism evidence="1 2">
    <name type="scientific">Oceanibaculum pacificum</name>
    <dbReference type="NCBI Taxonomy" id="580166"/>
    <lineage>
        <taxon>Bacteria</taxon>
        <taxon>Pseudomonadati</taxon>
        <taxon>Pseudomonadota</taxon>
        <taxon>Alphaproteobacteria</taxon>
        <taxon>Rhodospirillales</taxon>
        <taxon>Oceanibaculaceae</taxon>
        <taxon>Oceanibaculum</taxon>
    </lineage>
</organism>
<accession>A0A154VN68</accession>
<evidence type="ECO:0000313" key="1">
    <source>
        <dbReference type="EMBL" id="KZD02782.1"/>
    </source>
</evidence>
<reference evidence="1 2" key="1">
    <citation type="submission" date="2015-12" db="EMBL/GenBank/DDBJ databases">
        <title>Genome sequence of Oceanibaculum pacificum MCCC 1A02656.</title>
        <authorList>
            <person name="Lu L."/>
            <person name="Lai Q."/>
            <person name="Shao Z."/>
            <person name="Qian P."/>
        </authorList>
    </citation>
    <scope>NUCLEOTIDE SEQUENCE [LARGE SCALE GENOMIC DNA]</scope>
    <source>
        <strain evidence="1 2">MCCC 1A02656</strain>
    </source>
</reference>
<evidence type="ECO:0008006" key="3">
    <source>
        <dbReference type="Google" id="ProtNLM"/>
    </source>
</evidence>
<comment type="caution">
    <text evidence="1">The sequence shown here is derived from an EMBL/GenBank/DDBJ whole genome shotgun (WGS) entry which is preliminary data.</text>
</comment>
<dbReference type="Proteomes" id="UP000076400">
    <property type="component" value="Unassembled WGS sequence"/>
</dbReference>
<sequence length="170" mass="19830">MKPEDFADTTPRLTVEDYFQGKSRAWGIFQDRFGTLRRSFTVDIEGYREGDEFVLKEDFVYDDGETDQRIWRIRRIDEHRYEGRADDVVGTATGLAYGKALNWQYEFDLKVGERTIRVHFDDWMFQQDEQVMVNRASVTKWGIEIGEVTLFFMREGTRQSAAATGAIAAE</sequence>